<reference evidence="1 4" key="3">
    <citation type="submission" date="2024-01" db="EMBL/GenBank/DDBJ databases">
        <title>The diversity of rhizobia nodulating Mimosa spp. in eleven states of Brazil covering several biomes is determined by host plant, location, and edaphic factors.</title>
        <authorList>
            <person name="Rouws L."/>
            <person name="Barauna A."/>
            <person name="Beukes C."/>
            <person name="De Faria S.M."/>
            <person name="Gross E."/>
            <person name="Dos Reis Junior F.B."/>
            <person name="Simon M."/>
            <person name="Maluk M."/>
            <person name="Odee D.W."/>
            <person name="Kenicer G."/>
            <person name="Young J.P.W."/>
            <person name="Reis V.M."/>
            <person name="Zilli J."/>
            <person name="James E.K."/>
        </authorList>
    </citation>
    <scope>NUCLEOTIDE SEQUENCE [LARGE SCALE GENOMIC DNA]</scope>
    <source>
        <strain evidence="1 4">JPY530</strain>
    </source>
</reference>
<sequence length="191" mass="20654">MRRVPLLALARWAHHSWLPRGERAHSERAQADANASLLVLMPQLMVERTMPHVPAFATLPRPACAKVMRITAAIAQAHTLRKVVSASAREMFASQVAPHVLRAIQSSALADAADVDVGAMLNVFDRADMTAVGLRLALHAHDDPALRALLQLRLPRAVAQRAWRYGTGDLGAHTASRLLEAAYALAGGRSC</sequence>
<dbReference type="EMBL" id="JAZHGA010000018">
    <property type="protein sequence ID" value="MEM5342734.1"/>
    <property type="molecule type" value="Genomic_DNA"/>
</dbReference>
<dbReference type="Proteomes" id="UP000321776">
    <property type="component" value="Unassembled WGS sequence"/>
</dbReference>
<evidence type="ECO:0000313" key="3">
    <source>
        <dbReference type="Proteomes" id="UP000321776"/>
    </source>
</evidence>
<evidence type="ECO:0000313" key="4">
    <source>
        <dbReference type="Proteomes" id="UP001481677"/>
    </source>
</evidence>
<gene>
    <name evidence="2" type="ORF">FRZ40_00505</name>
    <name evidence="1" type="ORF">V4C56_24330</name>
</gene>
<dbReference type="AlphaFoldDB" id="A0A5C6VNP5"/>
<proteinExistence type="predicted"/>
<dbReference type="Proteomes" id="UP001481677">
    <property type="component" value="Unassembled WGS sequence"/>
</dbReference>
<reference evidence="2" key="2">
    <citation type="submission" date="2019-08" db="EMBL/GenBank/DDBJ databases">
        <authorList>
            <person name="Im W.-T."/>
        </authorList>
    </citation>
    <scope>NUCLEOTIDE SEQUENCE</scope>
    <source>
        <strain evidence="2">NF 2-5-3</strain>
    </source>
</reference>
<evidence type="ECO:0000313" key="2">
    <source>
        <dbReference type="EMBL" id="TXC86176.1"/>
    </source>
</evidence>
<organism evidence="2 3">
    <name type="scientific">Paraburkholderia azotifigens</name>
    <dbReference type="NCBI Taxonomy" id="2057004"/>
    <lineage>
        <taxon>Bacteria</taxon>
        <taxon>Pseudomonadati</taxon>
        <taxon>Pseudomonadota</taxon>
        <taxon>Betaproteobacteria</taxon>
        <taxon>Burkholderiales</taxon>
        <taxon>Burkholderiaceae</taxon>
        <taxon>Paraburkholderia</taxon>
    </lineage>
</organism>
<comment type="caution">
    <text evidence="2">The sequence shown here is derived from an EMBL/GenBank/DDBJ whole genome shotgun (WGS) entry which is preliminary data.</text>
</comment>
<accession>A0A5C6VNP5</accession>
<dbReference type="EMBL" id="VOQS01000001">
    <property type="protein sequence ID" value="TXC86176.1"/>
    <property type="molecule type" value="Genomic_DNA"/>
</dbReference>
<name>A0A5C6VNP5_9BURK</name>
<protein>
    <submittedName>
        <fullName evidence="2">Uncharacterized protein</fullName>
    </submittedName>
</protein>
<keyword evidence="4" id="KW-1185">Reference proteome</keyword>
<reference evidence="2 3" key="1">
    <citation type="journal article" date="2018" name="Int. J. Syst. Evol. Microbiol.">
        <title>Paraburkholderia azotifigens sp. nov., a nitrogen-fixing bacterium isolated from paddy soil.</title>
        <authorList>
            <person name="Choi G.M."/>
            <person name="Im W.T."/>
        </authorList>
    </citation>
    <scope>NUCLEOTIDE SEQUENCE [LARGE SCALE GENOMIC DNA]</scope>
    <source>
        <strain evidence="2 3">NF 2-5-3</strain>
    </source>
</reference>
<evidence type="ECO:0000313" key="1">
    <source>
        <dbReference type="EMBL" id="MEM5342734.1"/>
    </source>
</evidence>
<dbReference type="RefSeq" id="WP_147232966.1">
    <property type="nucleotide sequence ID" value="NZ_JAZHFZ010000017.1"/>
</dbReference>